<evidence type="ECO:0000256" key="9">
    <source>
        <dbReference type="SAM" id="Coils"/>
    </source>
</evidence>
<dbReference type="Pfam" id="PF13831">
    <property type="entry name" value="PHD_2"/>
    <property type="match status" value="1"/>
</dbReference>
<dbReference type="GO" id="GO:0006357">
    <property type="term" value="P:regulation of transcription by RNA polymerase II"/>
    <property type="evidence" value="ECO:0007669"/>
    <property type="project" value="TreeGrafter"/>
</dbReference>
<organism evidence="13 14">
    <name type="scientific">Mytilus coruscus</name>
    <name type="common">Sea mussel</name>
    <dbReference type="NCBI Taxonomy" id="42192"/>
    <lineage>
        <taxon>Eukaryota</taxon>
        <taxon>Metazoa</taxon>
        <taxon>Spiralia</taxon>
        <taxon>Lophotrochozoa</taxon>
        <taxon>Mollusca</taxon>
        <taxon>Bivalvia</taxon>
        <taxon>Autobranchia</taxon>
        <taxon>Pteriomorphia</taxon>
        <taxon>Mytilida</taxon>
        <taxon>Mytiloidea</taxon>
        <taxon>Mytilidae</taxon>
        <taxon>Mytilinae</taxon>
        <taxon>Mytilus</taxon>
    </lineage>
</organism>
<dbReference type="PROSITE" id="PS01359">
    <property type="entry name" value="ZF_PHD_1"/>
    <property type="match status" value="1"/>
</dbReference>
<feature type="region of interest" description="Disordered" evidence="10">
    <location>
        <begin position="196"/>
        <end position="295"/>
    </location>
</feature>
<sequence length="636" mass="69465">MKEMVGGCCVCSDERGWAENPLVYCDGHGCNVAVHQACYGIVHVPTGPWFCRKCESQERAARVKCELCQQKDGALKRTDSGGWCHVVCALFIPEAWFANVQTMEPIVLKNLPQERFNKICYVCEEKDRASKASTGACMQCNKNGCKQYFHVTCAQAQGLLCEEAGNYGDNVKYCGYCDYHYKKLKKDANIKIIPPFKPIPADNATPDSTPEKTFPSNFDKMKPKQNKAEAKGSEFNTQTVRPFLSNFPSPNATNNEKTRQPVTTPPLSNTSSGIGTDSSAVSPTESPSQDDAEWRDRNSEDHLINVVDNSSNCSPNSGKTEKLFSADSNFLSGGPDLSNSALPPQNNVFTGNLEKFLASSKQAEPPPEEDSDTETEDLDPGLPKRPRSRSLDKNSKKCKRTKPAVIKKRLGANSPPLCKKNKSKPETTQASSFSVFGGSPVFPTLGTSGSLQLSSFVKTAPSSNLNLTCPPKVFPSVASSTSTEVNQTSEFPSTMEQLLERQWEQGSQFLMQQGQHFDIASLLNCLHQLKNENHRLEDHVKSLTARRDHLLAVNARLSVPFSVNTTEQGVAKTKEEVTLPSASTVSSTTMLSSTSSTGTTLPSSSSHLISFTPHQTASKTTDSSHNILGQSKMDDT</sequence>
<keyword evidence="14" id="KW-1185">Reference proteome</keyword>
<keyword evidence="7" id="KW-0539">Nucleus</keyword>
<feature type="compositionally biased region" description="Polar residues" evidence="10">
    <location>
        <begin position="234"/>
        <end position="287"/>
    </location>
</feature>
<evidence type="ECO:0000256" key="3">
    <source>
        <dbReference type="ARBA" id="ARBA00022723"/>
    </source>
</evidence>
<feature type="compositionally biased region" description="Polar residues" evidence="10">
    <location>
        <begin position="607"/>
        <end position="629"/>
    </location>
</feature>
<dbReference type="CDD" id="cd20901">
    <property type="entry name" value="CC_AF10"/>
    <property type="match status" value="1"/>
</dbReference>
<feature type="compositionally biased region" description="Low complexity" evidence="10">
    <location>
        <begin position="581"/>
        <end position="606"/>
    </location>
</feature>
<accession>A0A6J8AGM8</accession>
<dbReference type="AlphaFoldDB" id="A0A6J8AGM8"/>
<dbReference type="EMBL" id="CACVKT020001358">
    <property type="protein sequence ID" value="CAC5367318.1"/>
    <property type="molecule type" value="Genomic_DNA"/>
</dbReference>
<keyword evidence="9" id="KW-0175">Coiled coil</keyword>
<dbReference type="InterPro" id="IPR019786">
    <property type="entry name" value="Zinc_finger_PHD-type_CS"/>
</dbReference>
<feature type="compositionally biased region" description="Basic and acidic residues" evidence="10">
    <location>
        <begin position="219"/>
        <end position="232"/>
    </location>
</feature>
<proteinExistence type="predicted"/>
<dbReference type="GO" id="GO:0031491">
    <property type="term" value="F:nucleosome binding"/>
    <property type="evidence" value="ECO:0007669"/>
    <property type="project" value="TreeGrafter"/>
</dbReference>
<dbReference type="GO" id="GO:0005634">
    <property type="term" value="C:nucleus"/>
    <property type="evidence" value="ECO:0007669"/>
    <property type="project" value="UniProtKB-SubCell"/>
</dbReference>
<feature type="coiled-coil region" evidence="9">
    <location>
        <begin position="519"/>
        <end position="546"/>
    </location>
</feature>
<dbReference type="Pfam" id="PF13832">
    <property type="entry name" value="zf-HC5HC2H_2"/>
    <property type="match status" value="1"/>
</dbReference>
<keyword evidence="4" id="KW-0677">Repeat</keyword>
<gene>
    <name evidence="13" type="ORF">MCOR_7277</name>
</gene>
<name>A0A6J8AGM8_MYTCO</name>
<dbReference type="PANTHER" id="PTHR13793">
    <property type="entry name" value="PHD FINGER PROTEINS"/>
    <property type="match status" value="1"/>
</dbReference>
<evidence type="ECO:0000256" key="8">
    <source>
        <dbReference type="PROSITE-ProRule" id="PRU00146"/>
    </source>
</evidence>
<dbReference type="InterPro" id="IPR049781">
    <property type="entry name" value="AF10/AF17_PHD"/>
</dbReference>
<keyword evidence="6" id="KW-0862">Zinc</keyword>
<dbReference type="CDD" id="cd15574">
    <property type="entry name" value="PHD_AF10_AF17"/>
    <property type="match status" value="1"/>
</dbReference>
<dbReference type="SMART" id="SM00249">
    <property type="entry name" value="PHD"/>
    <property type="match status" value="2"/>
</dbReference>
<dbReference type="PROSITE" id="PS51805">
    <property type="entry name" value="EPHD"/>
    <property type="match status" value="1"/>
</dbReference>
<keyword evidence="2" id="KW-0597">Phosphoprotein</keyword>
<feature type="compositionally biased region" description="Acidic residues" evidence="10">
    <location>
        <begin position="366"/>
        <end position="379"/>
    </location>
</feature>
<dbReference type="Gene3D" id="3.30.40.10">
    <property type="entry name" value="Zinc/RING finger domain, C3HC4 (zinc finger)"/>
    <property type="match status" value="2"/>
</dbReference>
<evidence type="ECO:0000259" key="11">
    <source>
        <dbReference type="PROSITE" id="PS50016"/>
    </source>
</evidence>
<evidence type="ECO:0000256" key="4">
    <source>
        <dbReference type="ARBA" id="ARBA00022737"/>
    </source>
</evidence>
<dbReference type="InterPro" id="IPR001965">
    <property type="entry name" value="Znf_PHD"/>
</dbReference>
<evidence type="ECO:0000259" key="12">
    <source>
        <dbReference type="PROSITE" id="PS51805"/>
    </source>
</evidence>
<protein>
    <submittedName>
        <fullName evidence="13">MLLT6_10</fullName>
    </submittedName>
</protein>
<dbReference type="InterPro" id="IPR013083">
    <property type="entry name" value="Znf_RING/FYVE/PHD"/>
</dbReference>
<evidence type="ECO:0000256" key="10">
    <source>
        <dbReference type="SAM" id="MobiDB-lite"/>
    </source>
</evidence>
<reference evidence="13 14" key="1">
    <citation type="submission" date="2020-06" db="EMBL/GenBank/DDBJ databases">
        <authorList>
            <person name="Li R."/>
            <person name="Bekaert M."/>
        </authorList>
    </citation>
    <scope>NUCLEOTIDE SEQUENCE [LARGE SCALE GENOMIC DNA]</scope>
    <source>
        <strain evidence="14">wild</strain>
    </source>
</reference>
<feature type="region of interest" description="Disordered" evidence="10">
    <location>
        <begin position="581"/>
        <end position="636"/>
    </location>
</feature>
<feature type="domain" description="PHD-type" evidence="12">
    <location>
        <begin position="62"/>
        <end position="181"/>
    </location>
</feature>
<dbReference type="OrthoDB" id="20839at2759"/>
<evidence type="ECO:0000256" key="7">
    <source>
        <dbReference type="ARBA" id="ARBA00023242"/>
    </source>
</evidence>
<feature type="compositionally biased region" description="Basic residues" evidence="10">
    <location>
        <begin position="396"/>
        <end position="410"/>
    </location>
</feature>
<evidence type="ECO:0000313" key="13">
    <source>
        <dbReference type="EMBL" id="CAC5367318.1"/>
    </source>
</evidence>
<evidence type="ECO:0000256" key="2">
    <source>
        <dbReference type="ARBA" id="ARBA00022553"/>
    </source>
</evidence>
<dbReference type="InterPro" id="IPR034732">
    <property type="entry name" value="EPHD"/>
</dbReference>
<feature type="domain" description="PHD-type" evidence="11">
    <location>
        <begin position="117"/>
        <end position="180"/>
    </location>
</feature>
<feature type="region of interest" description="Disordered" evidence="10">
    <location>
        <begin position="359"/>
        <end position="435"/>
    </location>
</feature>
<dbReference type="FunFam" id="3.30.40.10:FF:000042">
    <property type="entry name" value="protein AF-10 isoform X1"/>
    <property type="match status" value="1"/>
</dbReference>
<dbReference type="FunFam" id="3.30.40.10:FF:000053">
    <property type="entry name" value="protein AF-10 isoform X2"/>
    <property type="match status" value="1"/>
</dbReference>
<dbReference type="PANTHER" id="PTHR13793:SF164">
    <property type="entry name" value="ALHAMBRA, ISOFORM P"/>
    <property type="match status" value="1"/>
</dbReference>
<dbReference type="Proteomes" id="UP000507470">
    <property type="component" value="Unassembled WGS sequence"/>
</dbReference>
<dbReference type="SUPFAM" id="SSF57903">
    <property type="entry name" value="FYVE/PHD zinc finger"/>
    <property type="match status" value="1"/>
</dbReference>
<evidence type="ECO:0000313" key="14">
    <source>
        <dbReference type="Proteomes" id="UP000507470"/>
    </source>
</evidence>
<dbReference type="PROSITE" id="PS50016">
    <property type="entry name" value="ZF_PHD_2"/>
    <property type="match status" value="2"/>
</dbReference>
<comment type="subcellular location">
    <subcellularLocation>
        <location evidence="1">Nucleus</location>
    </subcellularLocation>
</comment>
<feature type="domain" description="PHD-type" evidence="11">
    <location>
        <begin position="5"/>
        <end position="57"/>
    </location>
</feature>
<dbReference type="GO" id="GO:0008270">
    <property type="term" value="F:zinc ion binding"/>
    <property type="evidence" value="ECO:0007669"/>
    <property type="project" value="UniProtKB-KW"/>
</dbReference>
<keyword evidence="3" id="KW-0479">Metal-binding</keyword>
<dbReference type="GO" id="GO:0042393">
    <property type="term" value="F:histone binding"/>
    <property type="evidence" value="ECO:0007669"/>
    <property type="project" value="UniProtKB-ARBA"/>
</dbReference>
<evidence type="ECO:0000256" key="6">
    <source>
        <dbReference type="ARBA" id="ARBA00022833"/>
    </source>
</evidence>
<evidence type="ECO:0000256" key="1">
    <source>
        <dbReference type="ARBA" id="ARBA00004123"/>
    </source>
</evidence>
<dbReference type="InterPro" id="IPR019787">
    <property type="entry name" value="Znf_PHD-finger"/>
</dbReference>
<dbReference type="InterPro" id="IPR011011">
    <property type="entry name" value="Znf_FYVE_PHD"/>
</dbReference>
<evidence type="ECO:0000256" key="5">
    <source>
        <dbReference type="ARBA" id="ARBA00022771"/>
    </source>
</evidence>
<keyword evidence="5 8" id="KW-0863">Zinc-finger</keyword>
<dbReference type="InterPro" id="IPR049773">
    <property type="entry name" value="AF10-like_CC"/>
</dbReference>
<dbReference type="InterPro" id="IPR050701">
    <property type="entry name" value="Histone_Mod_Regulator"/>
</dbReference>
<dbReference type="CDD" id="cd15672">
    <property type="entry name" value="ePHD_AF10_like"/>
    <property type="match status" value="1"/>
</dbReference>